<dbReference type="Proteomes" id="UP000238479">
    <property type="component" value="Chromosome 5"/>
</dbReference>
<evidence type="ECO:0000313" key="2">
    <source>
        <dbReference type="Proteomes" id="UP000238479"/>
    </source>
</evidence>
<organism evidence="1 2">
    <name type="scientific">Rosa chinensis</name>
    <name type="common">China rose</name>
    <dbReference type="NCBI Taxonomy" id="74649"/>
    <lineage>
        <taxon>Eukaryota</taxon>
        <taxon>Viridiplantae</taxon>
        <taxon>Streptophyta</taxon>
        <taxon>Embryophyta</taxon>
        <taxon>Tracheophyta</taxon>
        <taxon>Spermatophyta</taxon>
        <taxon>Magnoliopsida</taxon>
        <taxon>eudicotyledons</taxon>
        <taxon>Gunneridae</taxon>
        <taxon>Pentapetalae</taxon>
        <taxon>rosids</taxon>
        <taxon>fabids</taxon>
        <taxon>Rosales</taxon>
        <taxon>Rosaceae</taxon>
        <taxon>Rosoideae</taxon>
        <taxon>Rosoideae incertae sedis</taxon>
        <taxon>Rosa</taxon>
    </lineage>
</organism>
<evidence type="ECO:0000313" key="1">
    <source>
        <dbReference type="EMBL" id="PRQ33146.1"/>
    </source>
</evidence>
<dbReference type="AlphaFoldDB" id="A0A2P6QG42"/>
<proteinExistence type="predicted"/>
<keyword evidence="2" id="KW-1185">Reference proteome</keyword>
<protein>
    <submittedName>
        <fullName evidence="1">Uncharacterized protein</fullName>
    </submittedName>
</protein>
<name>A0A2P6QG42_ROSCH</name>
<gene>
    <name evidence="1" type="ORF">RchiOBHm_Chr5g0054281</name>
</gene>
<sequence length="82" mass="9869">MKNSKSNPVAFWDQDPARARSTGSRRSIFQLVVVVRVQMLLPRQGFICQMHQMMRCHLTVRCTRWERYKWRDRPLCFRASLV</sequence>
<dbReference type="EMBL" id="PDCK01000043">
    <property type="protein sequence ID" value="PRQ33146.1"/>
    <property type="molecule type" value="Genomic_DNA"/>
</dbReference>
<reference evidence="1 2" key="1">
    <citation type="journal article" date="2018" name="Nat. Genet.">
        <title>The Rosa genome provides new insights in the design of modern roses.</title>
        <authorList>
            <person name="Bendahmane M."/>
        </authorList>
    </citation>
    <scope>NUCLEOTIDE SEQUENCE [LARGE SCALE GENOMIC DNA]</scope>
    <source>
        <strain evidence="2">cv. Old Blush</strain>
    </source>
</reference>
<comment type="caution">
    <text evidence="1">The sequence shown here is derived from an EMBL/GenBank/DDBJ whole genome shotgun (WGS) entry which is preliminary data.</text>
</comment>
<accession>A0A2P6QG42</accession>
<dbReference type="Gramene" id="PRQ33146">
    <property type="protein sequence ID" value="PRQ33146"/>
    <property type="gene ID" value="RchiOBHm_Chr5g0054281"/>
</dbReference>